<dbReference type="Proteomes" id="UP000033588">
    <property type="component" value="Unassembled WGS sequence"/>
</dbReference>
<comment type="caution">
    <text evidence="1">The sequence shown here is derived from an EMBL/GenBank/DDBJ whole genome shotgun (WGS) entry which is preliminary data.</text>
</comment>
<name>A0A0F4TNR0_PSEFL</name>
<dbReference type="PATRIC" id="fig|294.132.peg.1427"/>
<dbReference type="AlphaFoldDB" id="A0A0F4TNR0"/>
<evidence type="ECO:0000313" key="1">
    <source>
        <dbReference type="EMBL" id="KJZ46093.1"/>
    </source>
</evidence>
<evidence type="ECO:0000313" key="2">
    <source>
        <dbReference type="Proteomes" id="UP000033588"/>
    </source>
</evidence>
<protein>
    <submittedName>
        <fullName evidence="1">Uncharacterized protein</fullName>
    </submittedName>
</protein>
<sequence length="343" mass="38213">MIIDALKRVRLSVSEALCVCILSLLTVWMPSVNASEPLESRLAFWRAQAFKCRVPGSEITFPSRPTGNESQPCDDGDMTLFNGLLCAAGEEDGCKAVADAQDPSTGQWFRSPRIRLHGNDRGGADFSPDMALGVELYLVKTGDTERAWKWLMWLHEHVPCTFDNPFGDSCWLEGIPRFCVQKGCEIRHGDAASLALTVNYLQTNYRMQALPHGRLRGHLGSFSGYGPGIAEIDAKVNKPGYSQHLVGVTILLMRNAGLLDDRINNAAKTLSERNPKNAFFTYLSRGNIDGEALSQTLTLCPAVDRLPTPPLHQWQWERDDANEAWRNSCYWDCIFMAKLLGAY</sequence>
<dbReference type="EMBL" id="LACC01000015">
    <property type="protein sequence ID" value="KJZ46093.1"/>
    <property type="molecule type" value="Genomic_DNA"/>
</dbReference>
<reference evidence="1 2" key="1">
    <citation type="submission" date="2015-03" db="EMBL/GenBank/DDBJ databases">
        <title>Comparative genomics of Pseudomonas insights into diversity of traits involved in vanlence and defense.</title>
        <authorList>
            <person name="Qin Y."/>
        </authorList>
    </citation>
    <scope>NUCLEOTIDE SEQUENCE [LARGE SCALE GENOMIC DNA]</scope>
    <source>
        <strain evidence="1 2">C8</strain>
    </source>
</reference>
<accession>A0A0F4TNR0</accession>
<dbReference type="OrthoDB" id="8256667at2"/>
<dbReference type="RefSeq" id="WP_046040643.1">
    <property type="nucleotide sequence ID" value="NZ_LACC01000015.1"/>
</dbReference>
<organism evidence="1 2">
    <name type="scientific">Pseudomonas fluorescens</name>
    <dbReference type="NCBI Taxonomy" id="294"/>
    <lineage>
        <taxon>Bacteria</taxon>
        <taxon>Pseudomonadati</taxon>
        <taxon>Pseudomonadota</taxon>
        <taxon>Gammaproteobacteria</taxon>
        <taxon>Pseudomonadales</taxon>
        <taxon>Pseudomonadaceae</taxon>
        <taxon>Pseudomonas</taxon>
    </lineage>
</organism>
<proteinExistence type="predicted"/>
<gene>
    <name evidence="1" type="ORF">VC35_13325</name>
</gene>